<protein>
    <submittedName>
        <fullName evidence="2">DUF1273 family protein</fullName>
    </submittedName>
</protein>
<evidence type="ECO:0000256" key="1">
    <source>
        <dbReference type="SAM" id="Phobius"/>
    </source>
</evidence>
<dbReference type="SUPFAM" id="SSF102405">
    <property type="entry name" value="MCP/YpsA-like"/>
    <property type="match status" value="1"/>
</dbReference>
<dbReference type="InterPro" id="IPR010697">
    <property type="entry name" value="YspA"/>
</dbReference>
<dbReference type="Pfam" id="PF06908">
    <property type="entry name" value="YpsA"/>
    <property type="match status" value="1"/>
</dbReference>
<gene>
    <name evidence="2" type="ORF">H9727_00525</name>
</gene>
<reference evidence="2" key="1">
    <citation type="journal article" date="2021" name="PeerJ">
        <title>Extensive microbial diversity within the chicken gut microbiome revealed by metagenomics and culture.</title>
        <authorList>
            <person name="Gilroy R."/>
            <person name="Ravi A."/>
            <person name="Getino M."/>
            <person name="Pursley I."/>
            <person name="Horton D.L."/>
            <person name="Alikhan N.F."/>
            <person name="Baker D."/>
            <person name="Gharbi K."/>
            <person name="Hall N."/>
            <person name="Watson M."/>
            <person name="Adriaenssens E.M."/>
            <person name="Foster-Nyarko E."/>
            <person name="Jarju S."/>
            <person name="Secka A."/>
            <person name="Antonio M."/>
            <person name="Oren A."/>
            <person name="Chaudhuri R.R."/>
            <person name="La Ragione R."/>
            <person name="Hildebrand F."/>
            <person name="Pallen M.J."/>
        </authorList>
    </citation>
    <scope>NUCLEOTIDE SEQUENCE</scope>
    <source>
        <strain evidence="2">CHK187-5294</strain>
    </source>
</reference>
<dbReference type="AlphaFoldDB" id="A0A9D2CXM6"/>
<feature type="transmembrane region" description="Helical" evidence="1">
    <location>
        <begin position="33"/>
        <end position="54"/>
    </location>
</feature>
<name>A0A9D2CXM6_9FIRM</name>
<dbReference type="PANTHER" id="PTHR38440">
    <property type="entry name" value="UPF0398 PROTEIN YPSA"/>
    <property type="match status" value="1"/>
</dbReference>
<proteinExistence type="predicted"/>
<dbReference type="Gene3D" id="3.40.50.450">
    <property type="match status" value="1"/>
</dbReference>
<evidence type="ECO:0000313" key="2">
    <source>
        <dbReference type="EMBL" id="HIZ02751.1"/>
    </source>
</evidence>
<keyword evidence="1" id="KW-0812">Transmembrane</keyword>
<organism evidence="2 3">
    <name type="scientific">Candidatus Borkfalkia avistercoris</name>
    <dbReference type="NCBI Taxonomy" id="2838504"/>
    <lineage>
        <taxon>Bacteria</taxon>
        <taxon>Bacillati</taxon>
        <taxon>Bacillota</taxon>
        <taxon>Clostridia</taxon>
        <taxon>Christensenellales</taxon>
        <taxon>Christensenellaceae</taxon>
        <taxon>Candidatus Borkfalkia</taxon>
    </lineage>
</organism>
<keyword evidence="1" id="KW-0472">Membrane</keyword>
<dbReference type="Proteomes" id="UP000824132">
    <property type="component" value="Unassembled WGS sequence"/>
</dbReference>
<accession>A0A9D2CXM6</accession>
<dbReference type="PANTHER" id="PTHR38440:SF1">
    <property type="entry name" value="UPF0398 PROTEIN SPR0331"/>
    <property type="match status" value="1"/>
</dbReference>
<keyword evidence="1" id="KW-1133">Transmembrane helix</keyword>
<reference evidence="2" key="2">
    <citation type="submission" date="2021-04" db="EMBL/GenBank/DDBJ databases">
        <authorList>
            <person name="Gilroy R."/>
        </authorList>
    </citation>
    <scope>NUCLEOTIDE SEQUENCE</scope>
    <source>
        <strain evidence="2">CHK187-5294</strain>
    </source>
</reference>
<sequence>MKCALTGHRVLEKNFSLTALEEKLTEIIESGAGTFYCGMALGFDLACLGILASLKRERPLRLVACVPCADQSARYPYEMRRLYEELLEECDEKIVLHEHYEEGCMFERNRRMVDECDLVFAYLYAKRGGTYYTVRYAEKKGKRIIFY</sequence>
<comment type="caution">
    <text evidence="2">The sequence shown here is derived from an EMBL/GenBank/DDBJ whole genome shotgun (WGS) entry which is preliminary data.</text>
</comment>
<dbReference type="EMBL" id="DXCL01000003">
    <property type="protein sequence ID" value="HIZ02751.1"/>
    <property type="molecule type" value="Genomic_DNA"/>
</dbReference>
<evidence type="ECO:0000313" key="3">
    <source>
        <dbReference type="Proteomes" id="UP000824132"/>
    </source>
</evidence>